<dbReference type="FunFam" id="3.30.260.10:FF:000022">
    <property type="entry name" value="T-complex protein 1 subunit eta"/>
    <property type="match status" value="1"/>
</dbReference>
<comment type="similarity">
    <text evidence="2 8">Belongs to the TCP-1 chaperonin family.</text>
</comment>
<accession>A0A1Y1UEW7</accession>
<dbReference type="InParanoid" id="A0A1Y1UEW7"/>
<dbReference type="GO" id="GO:0005832">
    <property type="term" value="C:chaperonin-containing T-complex"/>
    <property type="evidence" value="ECO:0007669"/>
    <property type="project" value="UniProtKB-ARBA"/>
</dbReference>
<comment type="caution">
    <text evidence="11">The sequence shown here is derived from an EMBL/GenBank/DDBJ whole genome shotgun (WGS) entry which is preliminary data.</text>
</comment>
<dbReference type="SUPFAM" id="SSF48592">
    <property type="entry name" value="GroEL equatorial domain-like"/>
    <property type="match status" value="1"/>
</dbReference>
<dbReference type="CDD" id="cd03340">
    <property type="entry name" value="TCP1_eta"/>
    <property type="match status" value="1"/>
</dbReference>
<evidence type="ECO:0000256" key="1">
    <source>
        <dbReference type="ARBA" id="ARBA00004496"/>
    </source>
</evidence>
<keyword evidence="5 8" id="KW-0547">Nucleotide-binding</keyword>
<dbReference type="InterPro" id="IPR002194">
    <property type="entry name" value="Chaperonin_TCP-1_CS"/>
</dbReference>
<feature type="compositionally biased region" description="Gly residues" evidence="10">
    <location>
        <begin position="553"/>
        <end position="562"/>
    </location>
</feature>
<name>A0A1Y1UEW7_9TREE</name>
<dbReference type="InterPro" id="IPR053374">
    <property type="entry name" value="TCP-1_chaperonin"/>
</dbReference>
<dbReference type="GO" id="GO:0016887">
    <property type="term" value="F:ATP hydrolysis activity"/>
    <property type="evidence" value="ECO:0007669"/>
    <property type="project" value="InterPro"/>
</dbReference>
<evidence type="ECO:0000256" key="3">
    <source>
        <dbReference type="ARBA" id="ARBA00011531"/>
    </source>
</evidence>
<dbReference type="Proteomes" id="UP000193218">
    <property type="component" value="Unassembled WGS sequence"/>
</dbReference>
<comment type="subunit">
    <text evidence="9">Heterooligomeric complex that forms two stacked rings.</text>
</comment>
<dbReference type="AlphaFoldDB" id="A0A1Y1UEW7"/>
<dbReference type="GO" id="GO:0140662">
    <property type="term" value="F:ATP-dependent protein folding chaperone"/>
    <property type="evidence" value="ECO:0007669"/>
    <property type="project" value="InterPro"/>
</dbReference>
<dbReference type="InterPro" id="IPR017998">
    <property type="entry name" value="Chaperone_TCP-1"/>
</dbReference>
<evidence type="ECO:0000256" key="5">
    <source>
        <dbReference type="ARBA" id="ARBA00022741"/>
    </source>
</evidence>
<gene>
    <name evidence="11" type="ORF">BD324DRAFT_601261</name>
</gene>
<dbReference type="RefSeq" id="XP_021870631.1">
    <property type="nucleotide sequence ID" value="XM_022013928.1"/>
</dbReference>
<dbReference type="OrthoDB" id="10248520at2759"/>
<evidence type="ECO:0000256" key="8">
    <source>
        <dbReference type="RuleBase" id="RU004187"/>
    </source>
</evidence>
<evidence type="ECO:0000313" key="12">
    <source>
        <dbReference type="Proteomes" id="UP000193218"/>
    </source>
</evidence>
<feature type="compositionally biased region" description="Low complexity" evidence="10">
    <location>
        <begin position="543"/>
        <end position="552"/>
    </location>
</feature>
<evidence type="ECO:0000313" key="11">
    <source>
        <dbReference type="EMBL" id="ORX36562.1"/>
    </source>
</evidence>
<dbReference type="Gene3D" id="1.10.560.10">
    <property type="entry name" value="GroEL-like equatorial domain"/>
    <property type="match status" value="1"/>
</dbReference>
<evidence type="ECO:0000256" key="2">
    <source>
        <dbReference type="ARBA" id="ARBA00008020"/>
    </source>
</evidence>
<evidence type="ECO:0000256" key="7">
    <source>
        <dbReference type="ARBA" id="ARBA00023186"/>
    </source>
</evidence>
<dbReference type="InterPro" id="IPR027413">
    <property type="entry name" value="GROEL-like_equatorial_sf"/>
</dbReference>
<evidence type="ECO:0000256" key="6">
    <source>
        <dbReference type="ARBA" id="ARBA00022840"/>
    </source>
</evidence>
<dbReference type="FunFam" id="1.10.560.10:FF:000017">
    <property type="entry name" value="T-complex protein 1 subunit eta"/>
    <property type="match status" value="1"/>
</dbReference>
<dbReference type="InterPro" id="IPR002423">
    <property type="entry name" value="Cpn60/GroEL/TCP-1"/>
</dbReference>
<dbReference type="FunFam" id="3.50.7.10:FF:000006">
    <property type="entry name" value="T-complex protein 1 subunit eta"/>
    <property type="match status" value="1"/>
</dbReference>
<dbReference type="InterPro" id="IPR012720">
    <property type="entry name" value="Chap_CCT_eta"/>
</dbReference>
<evidence type="ECO:0000256" key="4">
    <source>
        <dbReference type="ARBA" id="ARBA00022490"/>
    </source>
</evidence>
<dbReference type="NCBIfam" id="TIGR02345">
    <property type="entry name" value="chap_CCT_eta"/>
    <property type="match status" value="1"/>
</dbReference>
<proteinExistence type="inferred from homology"/>
<reference evidence="11 12" key="1">
    <citation type="submission" date="2017-03" db="EMBL/GenBank/DDBJ databases">
        <title>Widespread Adenine N6-methylation of Active Genes in Fungi.</title>
        <authorList>
            <consortium name="DOE Joint Genome Institute"/>
            <person name="Mondo S.J."/>
            <person name="Dannebaum R.O."/>
            <person name="Kuo R.C."/>
            <person name="Louie K.B."/>
            <person name="Bewick A.J."/>
            <person name="Labutti K."/>
            <person name="Haridas S."/>
            <person name="Kuo A."/>
            <person name="Salamov A."/>
            <person name="Ahrendt S.R."/>
            <person name="Lau R."/>
            <person name="Bowen B.P."/>
            <person name="Lipzen A."/>
            <person name="Sullivan W."/>
            <person name="Andreopoulos W.B."/>
            <person name="Clum A."/>
            <person name="Lindquist E."/>
            <person name="Daum C."/>
            <person name="Northen T.R."/>
            <person name="Ramamoorthy G."/>
            <person name="Schmitz R.J."/>
            <person name="Gryganskyi A."/>
            <person name="Culley D."/>
            <person name="Magnuson J."/>
            <person name="James T.Y."/>
            <person name="O'Malley M.A."/>
            <person name="Stajich J.E."/>
            <person name="Spatafora J.W."/>
            <person name="Visel A."/>
            <person name="Grigoriev I.V."/>
        </authorList>
    </citation>
    <scope>NUCLEOTIDE SEQUENCE [LARGE SCALE GENOMIC DNA]</scope>
    <source>
        <strain evidence="11 12">NRRL Y-17943</strain>
    </source>
</reference>
<dbReference type="GO" id="GO:0051082">
    <property type="term" value="F:unfolded protein binding"/>
    <property type="evidence" value="ECO:0007669"/>
    <property type="project" value="InterPro"/>
</dbReference>
<keyword evidence="6 8" id="KW-0067">ATP-binding</keyword>
<protein>
    <recommendedName>
        <fullName evidence="9">T-complex protein 1 subunit eta</fullName>
        <shortName evidence="9">TCP-1-eta</shortName>
    </recommendedName>
    <alternativeName>
        <fullName evidence="9">CCT-eta</fullName>
    </alternativeName>
</protein>
<evidence type="ECO:0000256" key="9">
    <source>
        <dbReference type="RuleBase" id="RU365042"/>
    </source>
</evidence>
<feature type="region of interest" description="Disordered" evidence="10">
    <location>
        <begin position="529"/>
        <end position="562"/>
    </location>
</feature>
<dbReference type="GeneID" id="33555736"/>
<organism evidence="11 12">
    <name type="scientific">Kockovaella imperatae</name>
    <dbReference type="NCBI Taxonomy" id="4999"/>
    <lineage>
        <taxon>Eukaryota</taxon>
        <taxon>Fungi</taxon>
        <taxon>Dikarya</taxon>
        <taxon>Basidiomycota</taxon>
        <taxon>Agaricomycotina</taxon>
        <taxon>Tremellomycetes</taxon>
        <taxon>Tremellales</taxon>
        <taxon>Cuniculitremaceae</taxon>
        <taxon>Kockovaella</taxon>
    </lineage>
</organism>
<dbReference type="NCBIfam" id="NF041082">
    <property type="entry name" value="thermosome_alpha"/>
    <property type="match status" value="1"/>
</dbReference>
<dbReference type="Gene3D" id="3.50.7.10">
    <property type="entry name" value="GroEL"/>
    <property type="match status" value="1"/>
</dbReference>
<sequence length="562" mass="61012">MQGRLPQMQPTVVLLREGTDTSQGTPQLLSNISACLAVAQTIATTLGPRGMDKLIVDERGQATISNDGATILKLLDIVHPAARTLVDIARAQDAEVGDGTTSVTLLAAEILKEVRPYVEEGVGVHVIVKGLRMARDLAIKKINEIAVTIDKSDSKKFHELLLQCASTSMSSKLIHSQTPFFAQMVVDAVMSLDQKDLDESLIGVKKVPGGGMQDSMLIRGVAFKKTFSYAGFEQQPKSFKDPKILCLNVELELKAEKDNAEVRVNEVSEYQAIVDAEWSIIYRKLEAIVATGAKVVLSKLPIGDLATQYFADRDIFCAGRVTADDLKRVTQAVGGSVQSTCSDIEPHHLGTCGSFEERQIGGERFNLFTEASKTKTCTLILRGGAEQFIAEVERSLHDSIMIVKRAIQNNHVVAGGGACEMEISKFLRNHSRTIMGKQQLIVGSMAKALEIIPRQICDNAGLDATDILNKLRMRHAQGDVWAGVDVDAEGVEDNMKRFVWEPALVKTNALSSAVDAACLILSVDETVRNPQSEQQQAGPPMPRGAAQRALRGGARGRGMGRR</sequence>
<dbReference type="EMBL" id="NBSH01000007">
    <property type="protein sequence ID" value="ORX36562.1"/>
    <property type="molecule type" value="Genomic_DNA"/>
</dbReference>
<dbReference type="SUPFAM" id="SSF52029">
    <property type="entry name" value="GroEL apical domain-like"/>
    <property type="match status" value="1"/>
</dbReference>
<dbReference type="GO" id="GO:0005524">
    <property type="term" value="F:ATP binding"/>
    <property type="evidence" value="ECO:0007669"/>
    <property type="project" value="UniProtKB-KW"/>
</dbReference>
<dbReference type="PROSITE" id="PS00995">
    <property type="entry name" value="TCP1_3"/>
    <property type="match status" value="1"/>
</dbReference>
<keyword evidence="12" id="KW-1185">Reference proteome</keyword>
<dbReference type="SUPFAM" id="SSF54849">
    <property type="entry name" value="GroEL-intermediate domain like"/>
    <property type="match status" value="1"/>
</dbReference>
<dbReference type="Gene3D" id="3.30.260.10">
    <property type="entry name" value="TCP-1-like chaperonin intermediate domain"/>
    <property type="match status" value="1"/>
</dbReference>
<comment type="function">
    <text evidence="9">Molecular chaperone; assists the folding of proteins upon ATP hydrolysis. Known to play a role, in vitro, in the folding of actin and tubulin.</text>
</comment>
<dbReference type="FunCoup" id="A0A1Y1UEW7">
    <property type="interactions" value="804"/>
</dbReference>
<dbReference type="STRING" id="4999.A0A1Y1UEW7"/>
<evidence type="ECO:0000256" key="10">
    <source>
        <dbReference type="SAM" id="MobiDB-lite"/>
    </source>
</evidence>
<keyword evidence="4 9" id="KW-0963">Cytoplasm</keyword>
<dbReference type="InterPro" id="IPR054827">
    <property type="entry name" value="thermosome_alpha"/>
</dbReference>
<comment type="subcellular location">
    <subcellularLocation>
        <location evidence="1 9">Cytoplasm</location>
    </subcellularLocation>
</comment>
<dbReference type="Pfam" id="PF00118">
    <property type="entry name" value="Cpn60_TCP1"/>
    <property type="match status" value="1"/>
</dbReference>
<dbReference type="PROSITE" id="PS00751">
    <property type="entry name" value="TCP1_2"/>
    <property type="match status" value="1"/>
</dbReference>
<dbReference type="InterPro" id="IPR027409">
    <property type="entry name" value="GroEL-like_apical_dom_sf"/>
</dbReference>
<keyword evidence="7 8" id="KW-0143">Chaperone</keyword>
<dbReference type="NCBIfam" id="NF041083">
    <property type="entry name" value="thermosome_beta"/>
    <property type="match status" value="1"/>
</dbReference>
<dbReference type="InterPro" id="IPR027410">
    <property type="entry name" value="TCP-1-like_intermed_sf"/>
</dbReference>
<dbReference type="PRINTS" id="PR00304">
    <property type="entry name" value="TCOMPLEXTCP1"/>
</dbReference>
<comment type="subunit">
    <text evidence="3">Heterooligomeric complex of about 850 to 900 kDa that forms two stacked rings, 12 to 16 nm in diameter.</text>
</comment>
<dbReference type="PANTHER" id="PTHR11353">
    <property type="entry name" value="CHAPERONIN"/>
    <property type="match status" value="1"/>
</dbReference>